<dbReference type="Proteomes" id="UP000015105">
    <property type="component" value="Chromosome 4D"/>
</dbReference>
<dbReference type="EnsemblPlants" id="AET4Gv20822500.11">
    <property type="protein sequence ID" value="AET4Gv20822500.11"/>
    <property type="gene ID" value="AET4Gv20822500"/>
</dbReference>
<feature type="domain" description="TF-B3" evidence="7">
    <location>
        <begin position="11"/>
        <end position="116"/>
    </location>
</feature>
<reference evidence="9" key="2">
    <citation type="journal article" date="2017" name="Nat. Plants">
        <title>The Aegilops tauschii genome reveals multiple impacts of transposons.</title>
        <authorList>
            <person name="Zhao G."/>
            <person name="Zou C."/>
            <person name="Li K."/>
            <person name="Wang K."/>
            <person name="Li T."/>
            <person name="Gao L."/>
            <person name="Zhang X."/>
            <person name="Wang H."/>
            <person name="Yang Z."/>
            <person name="Liu X."/>
            <person name="Jiang W."/>
            <person name="Mao L."/>
            <person name="Kong X."/>
            <person name="Jiao Y."/>
            <person name="Jia J."/>
        </authorList>
    </citation>
    <scope>NUCLEOTIDE SEQUENCE [LARGE SCALE GENOMIC DNA]</scope>
    <source>
        <strain evidence="9">cv. AL8/78</strain>
    </source>
</reference>
<evidence type="ECO:0000256" key="1">
    <source>
        <dbReference type="ARBA" id="ARBA00004123"/>
    </source>
</evidence>
<keyword evidence="3" id="KW-0238">DNA-binding</keyword>
<sequence length="195" mass="22210">AAAEVEKECMFDKVVTPSDTGKLNRLVIPKQHAEKYFPLDASSNDNGLLLDFEDSAGKPWRFRYSYWNSSQSYVMTKGWSRFVKETRLEAGDIVSFKRGVGEAARGRFFIDWRRRRGPDVVLPPPHHRGFNLLSVGSDGFACPDVNLLPILILMIRCRALFFLEIITLVLWAVWNTRNDVIFTGISPSLLMQAKV</sequence>
<dbReference type="Gramene" id="AET4Gv20822500.11">
    <property type="protein sequence ID" value="AET4Gv20822500.11"/>
    <property type="gene ID" value="AET4Gv20822500"/>
</dbReference>
<evidence type="ECO:0000313" key="9">
    <source>
        <dbReference type="Proteomes" id="UP000015105"/>
    </source>
</evidence>
<keyword evidence="6" id="KW-0472">Membrane</keyword>
<keyword evidence="6" id="KW-0812">Transmembrane</keyword>
<evidence type="ECO:0000256" key="2">
    <source>
        <dbReference type="ARBA" id="ARBA00023015"/>
    </source>
</evidence>
<evidence type="ECO:0000256" key="3">
    <source>
        <dbReference type="ARBA" id="ARBA00023125"/>
    </source>
</evidence>
<reference evidence="9" key="1">
    <citation type="journal article" date="2014" name="Science">
        <title>Ancient hybridizations among the ancestral genomes of bread wheat.</title>
        <authorList>
            <consortium name="International Wheat Genome Sequencing Consortium,"/>
            <person name="Marcussen T."/>
            <person name="Sandve S.R."/>
            <person name="Heier L."/>
            <person name="Spannagl M."/>
            <person name="Pfeifer M."/>
            <person name="Jakobsen K.S."/>
            <person name="Wulff B.B."/>
            <person name="Steuernagel B."/>
            <person name="Mayer K.F."/>
            <person name="Olsen O.A."/>
        </authorList>
    </citation>
    <scope>NUCLEOTIDE SEQUENCE [LARGE SCALE GENOMIC DNA]</scope>
    <source>
        <strain evidence="9">cv. AL8/78</strain>
    </source>
</reference>
<evidence type="ECO:0000256" key="5">
    <source>
        <dbReference type="ARBA" id="ARBA00023242"/>
    </source>
</evidence>
<dbReference type="PANTHER" id="PTHR31140:SF139">
    <property type="entry name" value="B3 DOMAIN-CONTAINING PROTEIN OS02G0455900-RELATED"/>
    <property type="match status" value="1"/>
</dbReference>
<evidence type="ECO:0000256" key="4">
    <source>
        <dbReference type="ARBA" id="ARBA00023163"/>
    </source>
</evidence>
<keyword evidence="4" id="KW-0804">Transcription</keyword>
<accession>A0A453J7G7</accession>
<keyword evidence="5" id="KW-0539">Nucleus</keyword>
<feature type="transmembrane region" description="Helical" evidence="6">
    <location>
        <begin position="147"/>
        <end position="174"/>
    </location>
</feature>
<comment type="subcellular location">
    <subcellularLocation>
        <location evidence="1">Nucleus</location>
    </subcellularLocation>
</comment>
<dbReference type="Gene3D" id="2.40.330.10">
    <property type="entry name" value="DNA-binding pseudobarrel domain"/>
    <property type="match status" value="1"/>
</dbReference>
<dbReference type="PROSITE" id="PS50863">
    <property type="entry name" value="B3"/>
    <property type="match status" value="1"/>
</dbReference>
<dbReference type="Pfam" id="PF02362">
    <property type="entry name" value="B3"/>
    <property type="match status" value="1"/>
</dbReference>
<reference evidence="8" key="3">
    <citation type="journal article" date="2017" name="Nature">
        <title>Genome sequence of the progenitor of the wheat D genome Aegilops tauschii.</title>
        <authorList>
            <person name="Luo M.C."/>
            <person name="Gu Y.Q."/>
            <person name="Puiu D."/>
            <person name="Wang H."/>
            <person name="Twardziok S.O."/>
            <person name="Deal K.R."/>
            <person name="Huo N."/>
            <person name="Zhu T."/>
            <person name="Wang L."/>
            <person name="Wang Y."/>
            <person name="McGuire P.E."/>
            <person name="Liu S."/>
            <person name="Long H."/>
            <person name="Ramasamy R.K."/>
            <person name="Rodriguez J.C."/>
            <person name="Van S.L."/>
            <person name="Yuan L."/>
            <person name="Wang Z."/>
            <person name="Xia Z."/>
            <person name="Xiao L."/>
            <person name="Anderson O.D."/>
            <person name="Ouyang S."/>
            <person name="Liang Y."/>
            <person name="Zimin A.V."/>
            <person name="Pertea G."/>
            <person name="Qi P."/>
            <person name="Bennetzen J.L."/>
            <person name="Dai X."/>
            <person name="Dawson M.W."/>
            <person name="Muller H.G."/>
            <person name="Kugler K."/>
            <person name="Rivarola-Duarte L."/>
            <person name="Spannagl M."/>
            <person name="Mayer K.F.X."/>
            <person name="Lu F.H."/>
            <person name="Bevan M.W."/>
            <person name="Leroy P."/>
            <person name="Li P."/>
            <person name="You F.M."/>
            <person name="Sun Q."/>
            <person name="Liu Z."/>
            <person name="Lyons E."/>
            <person name="Wicker T."/>
            <person name="Salzberg S.L."/>
            <person name="Devos K.M."/>
            <person name="Dvorak J."/>
        </authorList>
    </citation>
    <scope>NUCLEOTIDE SEQUENCE [LARGE SCALE GENOMIC DNA]</scope>
    <source>
        <strain evidence="8">cv. AL8/78</strain>
    </source>
</reference>
<dbReference type="GO" id="GO:0005634">
    <property type="term" value="C:nucleus"/>
    <property type="evidence" value="ECO:0007669"/>
    <property type="project" value="UniProtKB-SubCell"/>
</dbReference>
<dbReference type="PANTHER" id="PTHR31140">
    <property type="entry name" value="B3 DOMAIN-CONTAINING TRANSCRIPTION FACTOR ABI3"/>
    <property type="match status" value="1"/>
</dbReference>
<dbReference type="SUPFAM" id="SSF101936">
    <property type="entry name" value="DNA-binding pseudobarrel domain"/>
    <property type="match status" value="1"/>
</dbReference>
<evidence type="ECO:0000259" key="7">
    <source>
        <dbReference type="PROSITE" id="PS50863"/>
    </source>
</evidence>
<dbReference type="InterPro" id="IPR003340">
    <property type="entry name" value="B3_DNA-bd"/>
</dbReference>
<dbReference type="GO" id="GO:0003700">
    <property type="term" value="F:DNA-binding transcription factor activity"/>
    <property type="evidence" value="ECO:0007669"/>
    <property type="project" value="InterPro"/>
</dbReference>
<evidence type="ECO:0000256" key="6">
    <source>
        <dbReference type="SAM" id="Phobius"/>
    </source>
</evidence>
<reference evidence="8" key="5">
    <citation type="journal article" date="2021" name="G3 (Bethesda)">
        <title>Aegilops tauschii genome assembly Aet v5.0 features greater sequence contiguity and improved annotation.</title>
        <authorList>
            <person name="Wang L."/>
            <person name="Zhu T."/>
            <person name="Rodriguez J.C."/>
            <person name="Deal K.R."/>
            <person name="Dubcovsky J."/>
            <person name="McGuire P.E."/>
            <person name="Lux T."/>
            <person name="Spannagl M."/>
            <person name="Mayer K.F.X."/>
            <person name="Baldrich P."/>
            <person name="Meyers B.C."/>
            <person name="Huo N."/>
            <person name="Gu Y.Q."/>
            <person name="Zhou H."/>
            <person name="Devos K.M."/>
            <person name="Bennetzen J.L."/>
            <person name="Unver T."/>
            <person name="Budak H."/>
            <person name="Gulick P.J."/>
            <person name="Galiba G."/>
            <person name="Kalapos B."/>
            <person name="Nelson D.R."/>
            <person name="Li P."/>
            <person name="You F.M."/>
            <person name="Luo M.C."/>
            <person name="Dvorak J."/>
        </authorList>
    </citation>
    <scope>NUCLEOTIDE SEQUENCE [LARGE SCALE GENOMIC DNA]</scope>
    <source>
        <strain evidence="8">cv. AL8/78</strain>
    </source>
</reference>
<protein>
    <recommendedName>
        <fullName evidence="7">TF-B3 domain-containing protein</fullName>
    </recommendedName>
</protein>
<keyword evidence="9" id="KW-1185">Reference proteome</keyword>
<reference evidence="8" key="4">
    <citation type="submission" date="2019-03" db="UniProtKB">
        <authorList>
            <consortium name="EnsemblPlants"/>
        </authorList>
    </citation>
    <scope>IDENTIFICATION</scope>
</reference>
<dbReference type="CDD" id="cd10017">
    <property type="entry name" value="B3_DNA"/>
    <property type="match status" value="1"/>
</dbReference>
<dbReference type="SMART" id="SM01019">
    <property type="entry name" value="B3"/>
    <property type="match status" value="1"/>
</dbReference>
<evidence type="ECO:0000313" key="8">
    <source>
        <dbReference type="EnsemblPlants" id="AET4Gv20822500.11"/>
    </source>
</evidence>
<dbReference type="AlphaFoldDB" id="A0A453J7G7"/>
<proteinExistence type="predicted"/>
<organism evidence="8 9">
    <name type="scientific">Aegilops tauschii subsp. strangulata</name>
    <name type="common">Goatgrass</name>
    <dbReference type="NCBI Taxonomy" id="200361"/>
    <lineage>
        <taxon>Eukaryota</taxon>
        <taxon>Viridiplantae</taxon>
        <taxon>Streptophyta</taxon>
        <taxon>Embryophyta</taxon>
        <taxon>Tracheophyta</taxon>
        <taxon>Spermatophyta</taxon>
        <taxon>Magnoliopsida</taxon>
        <taxon>Liliopsida</taxon>
        <taxon>Poales</taxon>
        <taxon>Poaceae</taxon>
        <taxon>BOP clade</taxon>
        <taxon>Pooideae</taxon>
        <taxon>Triticodae</taxon>
        <taxon>Triticeae</taxon>
        <taxon>Triticinae</taxon>
        <taxon>Aegilops</taxon>
    </lineage>
</organism>
<dbReference type="InterPro" id="IPR044800">
    <property type="entry name" value="LEC2-like"/>
</dbReference>
<dbReference type="InterPro" id="IPR015300">
    <property type="entry name" value="DNA-bd_pseudobarrel_sf"/>
</dbReference>
<dbReference type="FunFam" id="2.40.330.10:FF:000002">
    <property type="entry name" value="B3 domain-containing protein"/>
    <property type="match status" value="1"/>
</dbReference>
<dbReference type="GO" id="GO:0003677">
    <property type="term" value="F:DNA binding"/>
    <property type="evidence" value="ECO:0007669"/>
    <property type="project" value="UniProtKB-KW"/>
</dbReference>
<name>A0A453J7G7_AEGTS</name>
<keyword evidence="2" id="KW-0805">Transcription regulation</keyword>
<keyword evidence="6" id="KW-1133">Transmembrane helix</keyword>